<dbReference type="PROSITE" id="PS51257">
    <property type="entry name" value="PROKAR_LIPOPROTEIN"/>
    <property type="match status" value="1"/>
</dbReference>
<sequence length="50" mass="5287">MKTFTLLLVACLTVGCSSTPPPPPEPKGDITPVNPSKVNLADLYTQGDMQ</sequence>
<name>A0AA47JEG2_VIBPH</name>
<dbReference type="Proteomes" id="UP001156560">
    <property type="component" value="Chromosome 1"/>
</dbReference>
<proteinExistence type="predicted"/>
<accession>A0AA47JEG2</accession>
<evidence type="ECO:0000256" key="1">
    <source>
        <dbReference type="SAM" id="MobiDB-lite"/>
    </source>
</evidence>
<dbReference type="AlphaFoldDB" id="A0AA47JEG2"/>
<dbReference type="RefSeq" id="WP_021018376.1">
    <property type="nucleotide sequence ID" value="NZ_CP114194.1"/>
</dbReference>
<evidence type="ECO:0000313" key="2">
    <source>
        <dbReference type="EMBL" id="WAT89326.1"/>
    </source>
</evidence>
<evidence type="ECO:0000313" key="3">
    <source>
        <dbReference type="Proteomes" id="UP001156560"/>
    </source>
</evidence>
<dbReference type="EMBL" id="CP114194">
    <property type="protein sequence ID" value="WAT89326.1"/>
    <property type="molecule type" value="Genomic_DNA"/>
</dbReference>
<gene>
    <name evidence="2" type="ORF">O1Q84_11890</name>
</gene>
<organism evidence="2 3">
    <name type="scientific">Vibrio parahaemolyticus</name>
    <dbReference type="NCBI Taxonomy" id="670"/>
    <lineage>
        <taxon>Bacteria</taxon>
        <taxon>Pseudomonadati</taxon>
        <taxon>Pseudomonadota</taxon>
        <taxon>Gammaproteobacteria</taxon>
        <taxon>Vibrionales</taxon>
        <taxon>Vibrionaceae</taxon>
        <taxon>Vibrio</taxon>
    </lineage>
</organism>
<reference evidence="2" key="1">
    <citation type="submission" date="2022-12" db="EMBL/GenBank/DDBJ databases">
        <title>Vibrio parahaemolyticus become highly virulent by producing novel Tc toxins.</title>
        <authorList>
            <person name="Yang F."/>
            <person name="You Y."/>
            <person name="Lai Q."/>
            <person name="Xu L."/>
            <person name="Li F."/>
        </authorList>
    </citation>
    <scope>NUCLEOTIDE SEQUENCE</scope>
    <source>
        <strain evidence="2">Vp-HL-202005</strain>
    </source>
</reference>
<feature type="region of interest" description="Disordered" evidence="1">
    <location>
        <begin position="17"/>
        <end position="37"/>
    </location>
</feature>
<protein>
    <submittedName>
        <fullName evidence="2">Uncharacterized protein</fullName>
    </submittedName>
</protein>